<keyword evidence="4" id="KW-1185">Reference proteome</keyword>
<feature type="compositionally biased region" description="Basic and acidic residues" evidence="1">
    <location>
        <begin position="92"/>
        <end position="106"/>
    </location>
</feature>
<feature type="region of interest" description="Disordered" evidence="1">
    <location>
        <begin position="64"/>
        <end position="113"/>
    </location>
</feature>
<dbReference type="AlphaFoldDB" id="A0A1E7JLW6"/>
<sequence>MALSEATSQHSTAPAGPVDVDQAQAALVEHYPRLVRLAYLVLPPSLARHRRVLTAHSLVQRALPRGRGSDEVRPLPAQRRGGSDAGAAGHGGDGDGRGAGDGDTAARQEGAGDAPRGDAYVYLTARVLRAALSGERPRRLGPLRLRPLPVRPGLFPLVLGLRLFPRSGGAYELALEKSLSEVSGAARAACALRGWEGMPDEEVCRMLGSAGVEDPAAALAEAGAIRLPAGSKDRPVLGPSEFDPCSLQARPTDLLKRRQHRRAALAALAAVVVCGALLGLPGGTWGPDGAAAPPYARNPVAEKALDPGALTRVPADAWKESSRADFSAWPARGDLTRDRGLLRRALAVWARPGGKVTVSVTPGTPAGPPSGPPQLLYAGRVDGARIVLLHDGLRVARYAEPEGADGGGAVLDMARTDGADTAESGALVISRSDSNVRYLTAPWVSKAAEVDLLQPDDDGRRLSREDDGVLTSLTAPSDRGRACHRWPGLLLSTSGSTPGHSTRRLYTDLGELTAARITGGNPGKKVHEATGASVRSRLARTACGFRMLVGSGVRSVNSWKFATQTLPGGTLSATWTCTRGETWRGEGARIFTGFRRSGMEPGEQAVFNGRAVNTTACGPRRPHVVSGTLWKSEAGNWYVLAAGSRKVTSIRASGGSDGPNGTAQGRKLMMSAEKDAKVKLSARLSNGEKLGKRR</sequence>
<proteinExistence type="predicted"/>
<name>A0A1E7JLW6_9ACTN</name>
<dbReference type="STRING" id="933944.AN215_18515"/>
<dbReference type="PATRIC" id="fig|933944.5.peg.3026"/>
<evidence type="ECO:0000313" key="4">
    <source>
        <dbReference type="Proteomes" id="UP000176087"/>
    </source>
</evidence>
<reference evidence="3 4" key="1">
    <citation type="journal article" date="2016" name="Front. Microbiol.">
        <title>Comparative Genomics Analysis of Streptomyces Species Reveals Their Adaptation to the Marine Environment and Their Diversity at the Genomic Level.</title>
        <authorList>
            <person name="Tian X."/>
            <person name="Zhang Z."/>
            <person name="Yang T."/>
            <person name="Chen M."/>
            <person name="Li J."/>
            <person name="Chen F."/>
            <person name="Yang J."/>
            <person name="Li W."/>
            <person name="Zhang B."/>
            <person name="Zhang Z."/>
            <person name="Wu J."/>
            <person name="Zhang C."/>
            <person name="Long L."/>
            <person name="Xiao J."/>
        </authorList>
    </citation>
    <scope>NUCLEOTIDE SEQUENCE [LARGE SCALE GENOMIC DNA]</scope>
    <source>
        <strain evidence="3 4">SCSIO 10390</strain>
    </source>
</reference>
<gene>
    <name evidence="3" type="ORF">AN215_18515</name>
</gene>
<evidence type="ECO:0000313" key="3">
    <source>
        <dbReference type="EMBL" id="OEU88642.1"/>
    </source>
</evidence>
<keyword evidence="2" id="KW-0472">Membrane</keyword>
<comment type="caution">
    <text evidence="3">The sequence shown here is derived from an EMBL/GenBank/DDBJ whole genome shotgun (WGS) entry which is preliminary data.</text>
</comment>
<dbReference type="Proteomes" id="UP000176087">
    <property type="component" value="Unassembled WGS sequence"/>
</dbReference>
<evidence type="ECO:0000256" key="1">
    <source>
        <dbReference type="SAM" id="MobiDB-lite"/>
    </source>
</evidence>
<dbReference type="EMBL" id="LJGT01000040">
    <property type="protein sequence ID" value="OEU88642.1"/>
    <property type="molecule type" value="Genomic_DNA"/>
</dbReference>
<organism evidence="3 4">
    <name type="scientific">Streptomyces abyssalis</name>
    <dbReference type="NCBI Taxonomy" id="933944"/>
    <lineage>
        <taxon>Bacteria</taxon>
        <taxon>Bacillati</taxon>
        <taxon>Actinomycetota</taxon>
        <taxon>Actinomycetes</taxon>
        <taxon>Kitasatosporales</taxon>
        <taxon>Streptomycetaceae</taxon>
        <taxon>Streptomyces</taxon>
    </lineage>
</organism>
<dbReference type="OrthoDB" id="3932808at2"/>
<accession>A0A1E7JLW6</accession>
<protein>
    <submittedName>
        <fullName evidence="3">Uncharacterized protein</fullName>
    </submittedName>
</protein>
<keyword evidence="2" id="KW-1133">Transmembrane helix</keyword>
<feature type="transmembrane region" description="Helical" evidence="2">
    <location>
        <begin position="263"/>
        <end position="285"/>
    </location>
</feature>
<keyword evidence="2" id="KW-0812">Transmembrane</keyword>
<evidence type="ECO:0000256" key="2">
    <source>
        <dbReference type="SAM" id="Phobius"/>
    </source>
</evidence>